<dbReference type="InterPro" id="IPR000064">
    <property type="entry name" value="NLP_P60_dom"/>
</dbReference>
<proteinExistence type="inferred from homology"/>
<dbReference type="EMBL" id="MKVH01000003">
    <property type="protein sequence ID" value="OJX60938.1"/>
    <property type="molecule type" value="Genomic_DNA"/>
</dbReference>
<evidence type="ECO:0000259" key="5">
    <source>
        <dbReference type="PROSITE" id="PS51935"/>
    </source>
</evidence>
<dbReference type="GO" id="GO:0006508">
    <property type="term" value="P:proteolysis"/>
    <property type="evidence" value="ECO:0007669"/>
    <property type="project" value="UniProtKB-KW"/>
</dbReference>
<dbReference type="Pfam" id="PF00877">
    <property type="entry name" value="NLPC_P60"/>
    <property type="match status" value="1"/>
</dbReference>
<protein>
    <recommendedName>
        <fullName evidence="5">NlpC/P60 domain-containing protein</fullName>
    </recommendedName>
</protein>
<feature type="domain" description="NlpC/P60" evidence="5">
    <location>
        <begin position="31"/>
        <end position="152"/>
    </location>
</feature>
<dbReference type="Proteomes" id="UP000184233">
    <property type="component" value="Unassembled WGS sequence"/>
</dbReference>
<dbReference type="InterPro" id="IPR038765">
    <property type="entry name" value="Papain-like_cys_pep_sf"/>
</dbReference>
<gene>
    <name evidence="6" type="ORF">BGO89_05070</name>
</gene>
<dbReference type="SUPFAM" id="SSF54001">
    <property type="entry name" value="Cysteine proteinases"/>
    <property type="match status" value="1"/>
</dbReference>
<keyword evidence="2" id="KW-0645">Protease</keyword>
<evidence type="ECO:0000313" key="6">
    <source>
        <dbReference type="EMBL" id="OJX60938.1"/>
    </source>
</evidence>
<dbReference type="AlphaFoldDB" id="A0A1M3L5U9"/>
<keyword evidence="4" id="KW-0788">Thiol protease</keyword>
<name>A0A1M3L5U9_9BACT</name>
<dbReference type="GO" id="GO:0008234">
    <property type="term" value="F:cysteine-type peptidase activity"/>
    <property type="evidence" value="ECO:0007669"/>
    <property type="project" value="UniProtKB-KW"/>
</dbReference>
<dbReference type="PROSITE" id="PS51257">
    <property type="entry name" value="PROKAR_LIPOPROTEIN"/>
    <property type="match status" value="1"/>
</dbReference>
<evidence type="ECO:0000313" key="7">
    <source>
        <dbReference type="Proteomes" id="UP000184233"/>
    </source>
</evidence>
<dbReference type="Gene3D" id="3.90.1720.10">
    <property type="entry name" value="endopeptidase domain like (from Nostoc punctiforme)"/>
    <property type="match status" value="1"/>
</dbReference>
<accession>A0A1M3L5U9</accession>
<sequence>MIRRSSIVLILLLGLILSACSTSRIASRSSNPVIVRVLEEAEDLLGTDYCSAGTTPDCFDCSGYVSFCFGRAGVALPRRSEEQYAAGVAVKKAGLQPGDLVFFRTGGSRISHVGIYVGEDRFIHSSTSKGVIITSLSDVYWRQRYVGARRVAG</sequence>
<keyword evidence="3" id="KW-0378">Hydrolase</keyword>
<dbReference type="InterPro" id="IPR051202">
    <property type="entry name" value="Peptidase_C40"/>
</dbReference>
<evidence type="ECO:0000256" key="1">
    <source>
        <dbReference type="ARBA" id="ARBA00007074"/>
    </source>
</evidence>
<evidence type="ECO:0000256" key="2">
    <source>
        <dbReference type="ARBA" id="ARBA00022670"/>
    </source>
</evidence>
<dbReference type="STRING" id="1895771.BGO89_05070"/>
<evidence type="ECO:0000256" key="3">
    <source>
        <dbReference type="ARBA" id="ARBA00022801"/>
    </source>
</evidence>
<dbReference type="PANTHER" id="PTHR47053">
    <property type="entry name" value="MUREIN DD-ENDOPEPTIDASE MEPH-RELATED"/>
    <property type="match status" value="1"/>
</dbReference>
<organism evidence="6 7">
    <name type="scientific">Candidatus Kapaibacterium thiocyanatum</name>
    <dbReference type="NCBI Taxonomy" id="1895771"/>
    <lineage>
        <taxon>Bacteria</taxon>
        <taxon>Pseudomonadati</taxon>
        <taxon>Candidatus Kapaibacteriota</taxon>
        <taxon>Candidatus Kapaibacteriia</taxon>
        <taxon>Candidatus Kapaibacteriales</taxon>
        <taxon>Candidatus Kapaibacteriaceae</taxon>
        <taxon>Candidatus Kapaibacterium</taxon>
    </lineage>
</organism>
<dbReference type="PROSITE" id="PS51935">
    <property type="entry name" value="NLPC_P60"/>
    <property type="match status" value="1"/>
</dbReference>
<comment type="similarity">
    <text evidence="1">Belongs to the peptidase C40 family.</text>
</comment>
<dbReference type="PANTHER" id="PTHR47053:SF1">
    <property type="entry name" value="MUREIN DD-ENDOPEPTIDASE MEPH-RELATED"/>
    <property type="match status" value="1"/>
</dbReference>
<evidence type="ECO:0000256" key="4">
    <source>
        <dbReference type="ARBA" id="ARBA00022807"/>
    </source>
</evidence>
<reference evidence="6 7" key="1">
    <citation type="submission" date="2016-09" db="EMBL/GenBank/DDBJ databases">
        <title>Genome-resolved meta-omics ties microbial dynamics to process performance in biotechnology for thiocyanate degradation.</title>
        <authorList>
            <person name="Kantor R.S."/>
            <person name="Huddy R.J."/>
            <person name="Iyer R."/>
            <person name="Thomas B.C."/>
            <person name="Brown C.T."/>
            <person name="Anantharaman K."/>
            <person name="Tringe S."/>
            <person name="Hettich R.L."/>
            <person name="Harrison S.T."/>
            <person name="Banfield J.F."/>
        </authorList>
    </citation>
    <scope>NUCLEOTIDE SEQUENCE [LARGE SCALE GENOMIC DNA]</scope>
    <source>
        <strain evidence="6">59-99</strain>
    </source>
</reference>
<comment type="caution">
    <text evidence="6">The sequence shown here is derived from an EMBL/GenBank/DDBJ whole genome shotgun (WGS) entry which is preliminary data.</text>
</comment>